<dbReference type="RefSeq" id="WP_268246142.1">
    <property type="nucleotide sequence ID" value="NZ_BMRC01000054.1"/>
</dbReference>
<sequence length="44" mass="5112">MTLVMTSRAANDWRLRPVDVLVLVVEAYLTYVPWLLEHIGGARW</sequence>
<evidence type="ECO:0000256" key="1">
    <source>
        <dbReference type="SAM" id="Phobius"/>
    </source>
</evidence>
<protein>
    <submittedName>
        <fullName evidence="2">Uncharacterized protein</fullName>
    </submittedName>
</protein>
<keyword evidence="1" id="KW-0812">Transmembrane</keyword>
<proteinExistence type="predicted"/>
<organism evidence="2 3">
    <name type="scientific">Nonomuraea spiralis</name>
    <dbReference type="NCBI Taxonomy" id="46182"/>
    <lineage>
        <taxon>Bacteria</taxon>
        <taxon>Bacillati</taxon>
        <taxon>Actinomycetota</taxon>
        <taxon>Actinomycetes</taxon>
        <taxon>Streptosporangiales</taxon>
        <taxon>Streptosporangiaceae</taxon>
        <taxon>Nonomuraea</taxon>
    </lineage>
</organism>
<evidence type="ECO:0000313" key="2">
    <source>
        <dbReference type="EMBL" id="MFB9210058.1"/>
    </source>
</evidence>
<dbReference type="EMBL" id="JBHMEI010000110">
    <property type="protein sequence ID" value="MFB9210058.1"/>
    <property type="molecule type" value="Genomic_DNA"/>
</dbReference>
<gene>
    <name evidence="2" type="ORF">ACFFV7_53360</name>
</gene>
<keyword evidence="1" id="KW-1133">Transmembrane helix</keyword>
<evidence type="ECO:0000313" key="3">
    <source>
        <dbReference type="Proteomes" id="UP001589647"/>
    </source>
</evidence>
<keyword evidence="1" id="KW-0472">Membrane</keyword>
<dbReference type="Proteomes" id="UP001589647">
    <property type="component" value="Unassembled WGS sequence"/>
</dbReference>
<reference evidence="2 3" key="1">
    <citation type="submission" date="2024-09" db="EMBL/GenBank/DDBJ databases">
        <authorList>
            <person name="Sun Q."/>
            <person name="Mori K."/>
        </authorList>
    </citation>
    <scope>NUCLEOTIDE SEQUENCE [LARGE SCALE GENOMIC DNA]</scope>
    <source>
        <strain evidence="2 3">CCM 3426</strain>
    </source>
</reference>
<keyword evidence="3" id="KW-1185">Reference proteome</keyword>
<feature type="transmembrane region" description="Helical" evidence="1">
    <location>
        <begin position="20"/>
        <end position="36"/>
    </location>
</feature>
<accession>A0ABV5IZS7</accession>
<comment type="caution">
    <text evidence="2">The sequence shown here is derived from an EMBL/GenBank/DDBJ whole genome shotgun (WGS) entry which is preliminary data.</text>
</comment>
<name>A0ABV5IZS7_9ACTN</name>